<evidence type="ECO:0000313" key="2">
    <source>
        <dbReference type="Proteomes" id="UP001600943"/>
    </source>
</evidence>
<dbReference type="EMBL" id="BAABYW010000001">
    <property type="protein sequence ID" value="GAA6409544.1"/>
    <property type="molecule type" value="Genomic_DNA"/>
</dbReference>
<reference evidence="1 2" key="1">
    <citation type="submission" date="2024-04" db="EMBL/GenBank/DDBJ databases">
        <title>Defined microbial consortia suppress multidrug-resistant proinflammatory Enterobacteriaceae via ecological control.</title>
        <authorList>
            <person name="Furuichi M."/>
            <person name="Kawaguchi T."/>
            <person name="Pust M."/>
            <person name="Yasuma K."/>
            <person name="Plichta D."/>
            <person name="Hasegawa N."/>
            <person name="Ohya T."/>
            <person name="Bhattarai S."/>
            <person name="Sasajima S."/>
            <person name="Aoto Y."/>
            <person name="Tuganbaev T."/>
            <person name="Yaginuma M."/>
            <person name="Ueda M."/>
            <person name="Okahashi N."/>
            <person name="Amafuji K."/>
            <person name="Kiridooshi Y."/>
            <person name="Sugita K."/>
            <person name="Strazar M."/>
            <person name="Skelly A."/>
            <person name="Suda W."/>
            <person name="Hattori M."/>
            <person name="Nakamoto N."/>
            <person name="Caballero S."/>
            <person name="Norman J."/>
            <person name="Olle B."/>
            <person name="Tanoue T."/>
            <person name="Arita M."/>
            <person name="Bucci V."/>
            <person name="Atarashi K."/>
            <person name="Xavier R."/>
            <person name="Honda K."/>
        </authorList>
    </citation>
    <scope>NUCLEOTIDE SEQUENCE [LARGE SCALE GENOMIC DNA]</scope>
    <source>
        <strain evidence="2">k04-0078-D8-1</strain>
    </source>
</reference>
<dbReference type="InterPro" id="IPR045721">
    <property type="entry name" value="DUF6075"/>
</dbReference>
<dbReference type="Proteomes" id="UP001600943">
    <property type="component" value="Unassembled WGS sequence"/>
</dbReference>
<dbReference type="RefSeq" id="WP_390407384.1">
    <property type="nucleotide sequence ID" value="NZ_BAABYW010000001.1"/>
</dbReference>
<dbReference type="Pfam" id="PF19552">
    <property type="entry name" value="DUF6075"/>
    <property type="match status" value="1"/>
</dbReference>
<organism evidence="1 2">
    <name type="scientific">Blautia hominis</name>
    <dbReference type="NCBI Taxonomy" id="2025493"/>
    <lineage>
        <taxon>Bacteria</taxon>
        <taxon>Bacillati</taxon>
        <taxon>Bacillota</taxon>
        <taxon>Clostridia</taxon>
        <taxon>Lachnospirales</taxon>
        <taxon>Lachnospiraceae</taxon>
        <taxon>Blautia</taxon>
    </lineage>
</organism>
<proteinExistence type="predicted"/>
<sequence length="135" mass="15889">MTQMIFSSAAHEEFYQDMLMRCGNRDPYHQAFFYCMGIAAETRENIHSLFDFENDRVRFKGLKEGWQTGGSIRLCRLALNLWNGHLGKGEERLYTPYALFDCSYAPYFMQAVQLRYGEYFREDGAFIKTGECLER</sequence>
<accession>A0ABQ0BDJ7</accession>
<comment type="caution">
    <text evidence="1">The sequence shown here is derived from an EMBL/GenBank/DDBJ whole genome shotgun (WGS) entry which is preliminary data.</text>
</comment>
<protein>
    <submittedName>
        <fullName evidence="1">Uncharacterized protein</fullName>
    </submittedName>
</protein>
<evidence type="ECO:0000313" key="1">
    <source>
        <dbReference type="EMBL" id="GAA6409544.1"/>
    </source>
</evidence>
<keyword evidence="2" id="KW-1185">Reference proteome</keyword>
<name>A0ABQ0BDJ7_9FIRM</name>
<gene>
    <name evidence="1" type="ORF">K040078D81_36610</name>
</gene>